<dbReference type="InterPro" id="IPR003760">
    <property type="entry name" value="PnrA-like"/>
</dbReference>
<evidence type="ECO:0000313" key="4">
    <source>
        <dbReference type="EMBL" id="TCT16741.1"/>
    </source>
</evidence>
<name>A0A4R3MNE6_9FIRM</name>
<accession>A0A4R3MNE6</accession>
<dbReference type="PROSITE" id="PS51257">
    <property type="entry name" value="PROKAR_LIPOPROTEIN"/>
    <property type="match status" value="1"/>
</dbReference>
<evidence type="ECO:0000313" key="5">
    <source>
        <dbReference type="Proteomes" id="UP000294902"/>
    </source>
</evidence>
<organism evidence="4 5">
    <name type="scientific">Natranaerovirga pectinivora</name>
    <dbReference type="NCBI Taxonomy" id="682400"/>
    <lineage>
        <taxon>Bacteria</taxon>
        <taxon>Bacillati</taxon>
        <taxon>Bacillota</taxon>
        <taxon>Clostridia</taxon>
        <taxon>Lachnospirales</taxon>
        <taxon>Natranaerovirgaceae</taxon>
        <taxon>Natranaerovirga</taxon>
    </lineage>
</organism>
<reference evidence="4 5" key="1">
    <citation type="submission" date="2019-03" db="EMBL/GenBank/DDBJ databases">
        <title>Genomic Encyclopedia of Type Strains, Phase IV (KMG-IV): sequencing the most valuable type-strain genomes for metagenomic binning, comparative biology and taxonomic classification.</title>
        <authorList>
            <person name="Goeker M."/>
        </authorList>
    </citation>
    <scope>NUCLEOTIDE SEQUENCE [LARGE SCALE GENOMIC DNA]</scope>
    <source>
        <strain evidence="4 5">DSM 24629</strain>
    </source>
</reference>
<dbReference type="PANTHER" id="PTHR43208">
    <property type="entry name" value="ABC TRANSPORTER SUBSTRATE-BINDING PROTEIN"/>
    <property type="match status" value="1"/>
</dbReference>
<evidence type="ECO:0000256" key="2">
    <source>
        <dbReference type="SAM" id="SignalP"/>
    </source>
</evidence>
<gene>
    <name evidence="4" type="ORF">EDC18_10136</name>
</gene>
<dbReference type="Gene3D" id="3.40.50.2300">
    <property type="match status" value="2"/>
</dbReference>
<dbReference type="AlphaFoldDB" id="A0A4R3MNE6"/>
<dbReference type="RefSeq" id="WP_132249077.1">
    <property type="nucleotide sequence ID" value="NZ_SMAL01000001.1"/>
</dbReference>
<dbReference type="OrthoDB" id="9769871at2"/>
<evidence type="ECO:0000256" key="1">
    <source>
        <dbReference type="ARBA" id="ARBA00022729"/>
    </source>
</evidence>
<dbReference type="EMBL" id="SMAL01000001">
    <property type="protein sequence ID" value="TCT16741.1"/>
    <property type="molecule type" value="Genomic_DNA"/>
</dbReference>
<protein>
    <submittedName>
        <fullName evidence="4">Nucleoside-binding protein</fullName>
    </submittedName>
</protein>
<dbReference type="GO" id="GO:0005886">
    <property type="term" value="C:plasma membrane"/>
    <property type="evidence" value="ECO:0007669"/>
    <property type="project" value="InterPro"/>
</dbReference>
<feature type="chain" id="PRO_5039554442" evidence="2">
    <location>
        <begin position="20"/>
        <end position="377"/>
    </location>
</feature>
<keyword evidence="5" id="KW-1185">Reference proteome</keyword>
<dbReference type="PANTHER" id="PTHR43208:SF1">
    <property type="entry name" value="ABC TRANSPORTER SUBSTRATE-BINDING PROTEIN"/>
    <property type="match status" value="1"/>
</dbReference>
<feature type="domain" description="ABC transporter substrate-binding protein PnrA-like" evidence="3">
    <location>
        <begin position="51"/>
        <end position="313"/>
    </location>
</feature>
<keyword evidence="1 2" id="KW-0732">Signal</keyword>
<sequence length="377" mass="41270">MKKLLLVITIILSLSIIFAGCSSESGQTPASPVGSPAPDPVEAQSGDEEFVVGFIYVSPAGDGGWSTSHDNGRKMLEEELGVKTIYRENVPEDQQVEIVIREMVDQGAKVIFATSFGYMDYVLKMAEEFPEVKFLHATGYKSSQNAINYFGRAYQARYLTGIVAGLKSETNKIGYVAAYPIPEVIRGINAFTLGAQSVNPDIEVSVRWTYTWYDPATEKEAAIALLDQGVDIIAQHQDTAGPQQAAEERGVWSVGYHADMTAVAPDAHMTSAVWNWGPFYVEQVQKVMDGTWVAENYWGGMDAGIVQLSPLTKNAPDGAAEIVEPIKQQIIDGDYKIFVGPIYDQEGNLKVEEGTVLTDEEMLSMGWFVEGVIGEIQ</sequence>
<proteinExistence type="predicted"/>
<feature type="signal peptide" evidence="2">
    <location>
        <begin position="1"/>
        <end position="19"/>
    </location>
</feature>
<comment type="caution">
    <text evidence="4">The sequence shown here is derived from an EMBL/GenBank/DDBJ whole genome shotgun (WGS) entry which is preliminary data.</text>
</comment>
<dbReference type="Proteomes" id="UP000294902">
    <property type="component" value="Unassembled WGS sequence"/>
</dbReference>
<dbReference type="InterPro" id="IPR052910">
    <property type="entry name" value="ABC-Purine-Binding"/>
</dbReference>
<dbReference type="CDD" id="cd19963">
    <property type="entry name" value="PBP1_BMP-like"/>
    <property type="match status" value="1"/>
</dbReference>
<dbReference type="Pfam" id="PF02608">
    <property type="entry name" value="Bmp"/>
    <property type="match status" value="1"/>
</dbReference>
<evidence type="ECO:0000259" key="3">
    <source>
        <dbReference type="Pfam" id="PF02608"/>
    </source>
</evidence>